<organism evidence="1 2">
    <name type="scientific">Nesidiocoris tenuis</name>
    <dbReference type="NCBI Taxonomy" id="355587"/>
    <lineage>
        <taxon>Eukaryota</taxon>
        <taxon>Metazoa</taxon>
        <taxon>Ecdysozoa</taxon>
        <taxon>Arthropoda</taxon>
        <taxon>Hexapoda</taxon>
        <taxon>Insecta</taxon>
        <taxon>Pterygota</taxon>
        <taxon>Neoptera</taxon>
        <taxon>Paraneoptera</taxon>
        <taxon>Hemiptera</taxon>
        <taxon>Heteroptera</taxon>
        <taxon>Panheteroptera</taxon>
        <taxon>Cimicomorpha</taxon>
        <taxon>Miridae</taxon>
        <taxon>Dicyphina</taxon>
        <taxon>Nesidiocoris</taxon>
    </lineage>
</organism>
<dbReference type="AlphaFoldDB" id="A0A6H5GA73"/>
<evidence type="ECO:0000313" key="2">
    <source>
        <dbReference type="Proteomes" id="UP000479000"/>
    </source>
</evidence>
<accession>A0A6H5GA73</accession>
<protein>
    <submittedName>
        <fullName evidence="1">Uncharacterized protein</fullName>
    </submittedName>
</protein>
<name>A0A6H5GA73_9HEMI</name>
<reference evidence="1 2" key="1">
    <citation type="submission" date="2020-02" db="EMBL/GenBank/DDBJ databases">
        <authorList>
            <person name="Ferguson B K."/>
        </authorList>
    </citation>
    <scope>NUCLEOTIDE SEQUENCE [LARGE SCALE GENOMIC DNA]</scope>
</reference>
<keyword evidence="2" id="KW-1185">Reference proteome</keyword>
<dbReference type="Proteomes" id="UP000479000">
    <property type="component" value="Unassembled WGS sequence"/>
</dbReference>
<evidence type="ECO:0000313" key="1">
    <source>
        <dbReference type="EMBL" id="CAA9999512.1"/>
    </source>
</evidence>
<sequence length="265" mass="29167">MKMARASCSINRGNSSSDITKYLSQMLKLADFHGPVGPAREEPRVRVQVDLGDALADTFEETGAGVFSGEIVQQLVQPERPGDPRHNWVLRVGQLLDDAWCVQHLSATGVQQSKSEFARGLESVTRSVDMELNSSHSQASRNSGSLEGLAAGCLEKELTLHTERVLVQVRLAGDKFCRISWEGLTHESMSSIQTDPCQVCNLCSQDTLAHLNVFLSQRTRHLGEAAITAENLLTLLQLEEPSGLFKFLRTALRLRLCAMSEDASF</sequence>
<proteinExistence type="predicted"/>
<dbReference type="EMBL" id="CADCXU010008915">
    <property type="protein sequence ID" value="CAA9999512.1"/>
    <property type="molecule type" value="Genomic_DNA"/>
</dbReference>
<dbReference type="OrthoDB" id="6630248at2759"/>
<gene>
    <name evidence="1" type="ORF">NTEN_LOCUS5795</name>
</gene>